<evidence type="ECO:0000313" key="3">
    <source>
        <dbReference type="Proteomes" id="UP000241848"/>
    </source>
</evidence>
<dbReference type="PANTHER" id="PTHR13847:SF281">
    <property type="entry name" value="FAD DEPENDENT OXIDOREDUCTASE DOMAIN-CONTAINING PROTEIN"/>
    <property type="match status" value="1"/>
</dbReference>
<name>A0A2T2WEV4_9FIRM</name>
<dbReference type="GO" id="GO:0005737">
    <property type="term" value="C:cytoplasm"/>
    <property type="evidence" value="ECO:0007669"/>
    <property type="project" value="TreeGrafter"/>
</dbReference>
<dbReference type="Proteomes" id="UP000241848">
    <property type="component" value="Unassembled WGS sequence"/>
</dbReference>
<reference evidence="2 3" key="1">
    <citation type="journal article" date="2014" name="BMC Genomics">
        <title>Comparison of environmental and isolate Sulfobacillus genomes reveals diverse carbon, sulfur, nitrogen, and hydrogen metabolisms.</title>
        <authorList>
            <person name="Justice N.B."/>
            <person name="Norman A."/>
            <person name="Brown C.T."/>
            <person name="Singh A."/>
            <person name="Thomas B.C."/>
            <person name="Banfield J.F."/>
        </authorList>
    </citation>
    <scope>NUCLEOTIDE SEQUENCE [LARGE SCALE GENOMIC DNA]</scope>
    <source>
        <strain evidence="2">AMDSBA3</strain>
    </source>
</reference>
<evidence type="ECO:0000259" key="1">
    <source>
        <dbReference type="Pfam" id="PF01266"/>
    </source>
</evidence>
<proteinExistence type="predicted"/>
<organism evidence="2 3">
    <name type="scientific">Sulfobacillus acidophilus</name>
    <dbReference type="NCBI Taxonomy" id="53633"/>
    <lineage>
        <taxon>Bacteria</taxon>
        <taxon>Bacillati</taxon>
        <taxon>Bacillota</taxon>
        <taxon>Clostridia</taxon>
        <taxon>Eubacteriales</taxon>
        <taxon>Clostridiales Family XVII. Incertae Sedis</taxon>
        <taxon>Sulfobacillus</taxon>
    </lineage>
</organism>
<dbReference type="EMBL" id="PXYV01000051">
    <property type="protein sequence ID" value="PSR20759.1"/>
    <property type="molecule type" value="Genomic_DNA"/>
</dbReference>
<feature type="domain" description="FAD dependent oxidoreductase" evidence="1">
    <location>
        <begin position="37"/>
        <end position="385"/>
    </location>
</feature>
<evidence type="ECO:0000313" key="2">
    <source>
        <dbReference type="EMBL" id="PSR20759.1"/>
    </source>
</evidence>
<protein>
    <recommendedName>
        <fullName evidence="1">FAD dependent oxidoreductase domain-containing protein</fullName>
    </recommendedName>
</protein>
<dbReference type="AlphaFoldDB" id="A0A2T2WEV4"/>
<dbReference type="Pfam" id="PF01266">
    <property type="entry name" value="DAO"/>
    <property type="match status" value="1"/>
</dbReference>
<dbReference type="Gene3D" id="3.30.9.10">
    <property type="entry name" value="D-Amino Acid Oxidase, subunit A, domain 2"/>
    <property type="match status" value="1"/>
</dbReference>
<dbReference type="SUPFAM" id="SSF51905">
    <property type="entry name" value="FAD/NAD(P)-binding domain"/>
    <property type="match status" value="1"/>
</dbReference>
<sequence>MNEHPEQVTQEANIVQSYWQHHRIGPYPVLSGRHHADVAVIGAGYTGSWLAYWLKDSGLSVVVLERDTPGAGASGRNGGLLLQGAAQLLGESAQTLGQAVAVELWQRTRQTFNWVEELSRRHALDYHVTGSLYVGGDAGEREVLEATVDLMNQAGVAARLVKRPDQPKSIQRLGYDLAAWFPDDGMVHPLKLIEALLAEAQAQGVQIYSHSGVVAGTEHSSGVELLGENFSVYADRVLIAQNAYVPDWVPALTGLIHPVRGQVLATEPVAPLDHQYPVYADHGFNYWHQRADGRIIAGGFRHLDLTGEVGTELTLHQPIQARVTQLVRDLVNGPVTVSDRWAGIMAMTADHRPLVGFITPRLGVVMGYSGHGSTVTPIAARMLKDALVDNTPVFAPFAAERMIPPQESST</sequence>
<gene>
    <name evidence="2" type="ORF">C7B45_13515</name>
</gene>
<dbReference type="InterPro" id="IPR006076">
    <property type="entry name" value="FAD-dep_OxRdtase"/>
</dbReference>
<dbReference type="PANTHER" id="PTHR13847">
    <property type="entry name" value="SARCOSINE DEHYDROGENASE-RELATED"/>
    <property type="match status" value="1"/>
</dbReference>
<accession>A0A2T2WEV4</accession>
<comment type="caution">
    <text evidence="2">The sequence shown here is derived from an EMBL/GenBank/DDBJ whole genome shotgun (WGS) entry which is preliminary data.</text>
</comment>
<dbReference type="InterPro" id="IPR036188">
    <property type="entry name" value="FAD/NAD-bd_sf"/>
</dbReference>
<dbReference type="Gene3D" id="3.50.50.60">
    <property type="entry name" value="FAD/NAD(P)-binding domain"/>
    <property type="match status" value="1"/>
</dbReference>